<protein>
    <submittedName>
        <fullName evidence="1">General stress protein</fullName>
    </submittedName>
</protein>
<comment type="caution">
    <text evidence="1">The sequence shown here is derived from an EMBL/GenBank/DDBJ whole genome shotgun (WGS) entry which is preliminary data.</text>
</comment>
<evidence type="ECO:0000313" key="2">
    <source>
        <dbReference type="Proteomes" id="UP000216498"/>
    </source>
</evidence>
<evidence type="ECO:0000313" key="1">
    <source>
        <dbReference type="EMBL" id="OZU87284.1"/>
    </source>
</evidence>
<accession>A0A265N728</accession>
<sequence length="158" mass="18052">MGFFYLICLLLAIAFAIVVIYAAVLLKRVSDTLETLGKSLGEVETKLKHITPEIRQTIQETDKLVDDVSEKLKATDSLVDTMENMGTSVNSINYVYGEHSKHLSEQDFDRKMKPFVEGLKWGEAAFLLYSKWKKKKTKEKNEVMVQDENTNIVPFKQS</sequence>
<proteinExistence type="predicted"/>
<dbReference type="OrthoDB" id="2440576at2"/>
<dbReference type="PANTHER" id="PTHR40070">
    <property type="entry name" value="UPF0478 PROTEIN YTXG"/>
    <property type="match status" value="1"/>
</dbReference>
<dbReference type="InterPro" id="IPR009293">
    <property type="entry name" value="UPF0478"/>
</dbReference>
<gene>
    <name evidence="1" type="ORF">CIL03_17860</name>
</gene>
<dbReference type="Proteomes" id="UP000216498">
    <property type="component" value="Unassembled WGS sequence"/>
</dbReference>
<dbReference type="EMBL" id="NPMS01000012">
    <property type="protein sequence ID" value="OZU87284.1"/>
    <property type="molecule type" value="Genomic_DNA"/>
</dbReference>
<dbReference type="Pfam" id="PF06103">
    <property type="entry name" value="DUF948"/>
    <property type="match status" value="1"/>
</dbReference>
<reference evidence="1 2" key="1">
    <citation type="submission" date="2017-08" db="EMBL/GenBank/DDBJ databases">
        <title>Virgibacillus indicus sp. nov. and Virgibacillus profoundi sp. nov, two moderately halophilic bacteria isolated from marine sediment by using the Microfluidic Streak Plate.</title>
        <authorList>
            <person name="Xu B."/>
            <person name="Hu B."/>
            <person name="Wang J."/>
            <person name="Zhu Y."/>
            <person name="Huang L."/>
            <person name="Du W."/>
            <person name="Huang Y."/>
        </authorList>
    </citation>
    <scope>NUCLEOTIDE SEQUENCE [LARGE SCALE GENOMIC DNA]</scope>
    <source>
        <strain evidence="1 2">IO3-P2-C2</strain>
    </source>
</reference>
<dbReference type="AlphaFoldDB" id="A0A265N728"/>
<dbReference type="PANTHER" id="PTHR40070:SF1">
    <property type="entry name" value="UPF0478 PROTEIN YTXG"/>
    <property type="match status" value="1"/>
</dbReference>
<name>A0A265N728_9BACI</name>
<dbReference type="RefSeq" id="WP_094887240.1">
    <property type="nucleotide sequence ID" value="NZ_NPMS01000012.1"/>
</dbReference>
<keyword evidence="2" id="KW-1185">Reference proteome</keyword>
<organism evidence="1 2">
    <name type="scientific">Virgibacillus indicus</name>
    <dbReference type="NCBI Taxonomy" id="2024554"/>
    <lineage>
        <taxon>Bacteria</taxon>
        <taxon>Bacillati</taxon>
        <taxon>Bacillota</taxon>
        <taxon>Bacilli</taxon>
        <taxon>Bacillales</taxon>
        <taxon>Bacillaceae</taxon>
        <taxon>Virgibacillus</taxon>
    </lineage>
</organism>